<name>A0A6L5X355_9FIRM</name>
<dbReference type="RefSeq" id="WP_154522230.1">
    <property type="nucleotide sequence ID" value="NZ_VULZ01000001.1"/>
</dbReference>
<dbReference type="EMBL" id="VULZ01000001">
    <property type="protein sequence ID" value="MSS13778.1"/>
    <property type="molecule type" value="Genomic_DNA"/>
</dbReference>
<dbReference type="AlphaFoldDB" id="A0A6L5X355"/>
<accession>A0A6L5X355</accession>
<dbReference type="Proteomes" id="UP000481852">
    <property type="component" value="Unassembled WGS sequence"/>
</dbReference>
<reference evidence="1 2" key="1">
    <citation type="submission" date="2019-08" db="EMBL/GenBank/DDBJ databases">
        <title>In-depth cultivation of the pig gut microbiome towards novel bacterial diversity and tailored functional studies.</title>
        <authorList>
            <person name="Wylensek D."/>
            <person name="Hitch T.C.A."/>
            <person name="Clavel T."/>
        </authorList>
    </citation>
    <scope>NUCLEOTIDE SEQUENCE [LARGE SCALE GENOMIC DNA]</scope>
    <source>
        <strain evidence="1 2">Oil+RF-744-WCA-WT-11</strain>
    </source>
</reference>
<organism evidence="1 2">
    <name type="scientific">Porcincola intestinalis</name>
    <dbReference type="NCBI Taxonomy" id="2606632"/>
    <lineage>
        <taxon>Bacteria</taxon>
        <taxon>Bacillati</taxon>
        <taxon>Bacillota</taxon>
        <taxon>Clostridia</taxon>
        <taxon>Lachnospirales</taxon>
        <taxon>Lachnospiraceae</taxon>
        <taxon>Porcincola</taxon>
    </lineage>
</organism>
<proteinExistence type="predicted"/>
<evidence type="ECO:0000313" key="2">
    <source>
        <dbReference type="Proteomes" id="UP000481852"/>
    </source>
</evidence>
<gene>
    <name evidence="1" type="ORF">FYJ35_01760</name>
</gene>
<keyword evidence="2" id="KW-1185">Reference proteome</keyword>
<protein>
    <submittedName>
        <fullName evidence="1">Uncharacterized protein</fullName>
    </submittedName>
</protein>
<evidence type="ECO:0000313" key="1">
    <source>
        <dbReference type="EMBL" id="MSS13778.1"/>
    </source>
</evidence>
<comment type="caution">
    <text evidence="1">The sequence shown here is derived from an EMBL/GenBank/DDBJ whole genome shotgun (WGS) entry which is preliminary data.</text>
</comment>
<sequence length="64" mass="7089">MKKITAFAIHTTGEGQRAAYTYSIIDDNGTVVAQNKRGEVVLMTPETLKAANTLYKFLETKIPE</sequence>